<dbReference type="InterPro" id="IPR036390">
    <property type="entry name" value="WH_DNA-bd_sf"/>
</dbReference>
<dbReference type="KEGG" id="mcg:GL4_2274"/>
<dbReference type="Pfam" id="PF00126">
    <property type="entry name" value="HTH_1"/>
    <property type="match status" value="1"/>
</dbReference>
<dbReference type="PANTHER" id="PTHR30537:SF74">
    <property type="entry name" value="HTH-TYPE TRANSCRIPTIONAL REGULATOR TRPI"/>
    <property type="match status" value="1"/>
</dbReference>
<dbReference type="PROSITE" id="PS50931">
    <property type="entry name" value="HTH_LYSR"/>
    <property type="match status" value="1"/>
</dbReference>
<dbReference type="Gene3D" id="1.10.10.10">
    <property type="entry name" value="Winged helix-like DNA-binding domain superfamily/Winged helix DNA-binding domain"/>
    <property type="match status" value="1"/>
</dbReference>
<proteinExistence type="inferred from homology"/>
<gene>
    <name evidence="3" type="ORF">GL4_2274</name>
</gene>
<dbReference type="GO" id="GO:0006351">
    <property type="term" value="P:DNA-templated transcription"/>
    <property type="evidence" value="ECO:0007669"/>
    <property type="project" value="TreeGrafter"/>
</dbReference>
<evidence type="ECO:0000313" key="3">
    <source>
        <dbReference type="EMBL" id="BAQ17715.1"/>
    </source>
</evidence>
<reference evidence="3 4" key="1">
    <citation type="submission" date="2014-09" db="EMBL/GenBank/DDBJ databases">
        <title>Genome sequencing of Methyloceanibacter caenitepidi Gela4.</title>
        <authorList>
            <person name="Takeuchi M."/>
            <person name="Susumu S."/>
            <person name="Kamagata Y."/>
            <person name="Oshima K."/>
            <person name="Hattori M."/>
            <person name="Iwasaki W."/>
        </authorList>
    </citation>
    <scope>NUCLEOTIDE SEQUENCE [LARGE SCALE GENOMIC DNA]</scope>
    <source>
        <strain evidence="3 4">Gela4</strain>
    </source>
</reference>
<keyword evidence="4" id="KW-1185">Reference proteome</keyword>
<dbReference type="EMBL" id="AP014648">
    <property type="protein sequence ID" value="BAQ17715.1"/>
    <property type="molecule type" value="Genomic_DNA"/>
</dbReference>
<protein>
    <submittedName>
        <fullName evidence="3">Glycine cleavage system transcriptional activator GcvA</fullName>
    </submittedName>
</protein>
<organism evidence="3 4">
    <name type="scientific">Methyloceanibacter caenitepidi</name>
    <dbReference type="NCBI Taxonomy" id="1384459"/>
    <lineage>
        <taxon>Bacteria</taxon>
        <taxon>Pseudomonadati</taxon>
        <taxon>Pseudomonadota</taxon>
        <taxon>Alphaproteobacteria</taxon>
        <taxon>Hyphomicrobiales</taxon>
        <taxon>Hyphomicrobiaceae</taxon>
        <taxon>Methyloceanibacter</taxon>
    </lineage>
</organism>
<dbReference type="InterPro" id="IPR058163">
    <property type="entry name" value="LysR-type_TF_proteobact-type"/>
</dbReference>
<dbReference type="GO" id="GO:0003700">
    <property type="term" value="F:DNA-binding transcription factor activity"/>
    <property type="evidence" value="ECO:0007669"/>
    <property type="project" value="InterPro"/>
</dbReference>
<dbReference type="AlphaFoldDB" id="A0A0A8K477"/>
<feature type="domain" description="HTH lysR-type" evidence="2">
    <location>
        <begin position="13"/>
        <end position="70"/>
    </location>
</feature>
<dbReference type="InterPro" id="IPR036388">
    <property type="entry name" value="WH-like_DNA-bd_sf"/>
</dbReference>
<evidence type="ECO:0000259" key="2">
    <source>
        <dbReference type="PROSITE" id="PS50931"/>
    </source>
</evidence>
<dbReference type="GO" id="GO:0043565">
    <property type="term" value="F:sequence-specific DNA binding"/>
    <property type="evidence" value="ECO:0007669"/>
    <property type="project" value="TreeGrafter"/>
</dbReference>
<dbReference type="PANTHER" id="PTHR30537">
    <property type="entry name" value="HTH-TYPE TRANSCRIPTIONAL REGULATOR"/>
    <property type="match status" value="1"/>
</dbReference>
<evidence type="ECO:0000256" key="1">
    <source>
        <dbReference type="ARBA" id="ARBA00009437"/>
    </source>
</evidence>
<dbReference type="SUPFAM" id="SSF46785">
    <property type="entry name" value="Winged helix' DNA-binding domain"/>
    <property type="match status" value="1"/>
</dbReference>
<accession>A0A0A8K477</accession>
<name>A0A0A8K477_9HYPH</name>
<dbReference type="Proteomes" id="UP000031643">
    <property type="component" value="Chromosome"/>
</dbReference>
<dbReference type="OrthoDB" id="7914859at2"/>
<sequence>MNEWIPKRSIGAVPLNGLRTFEVVARHMSLKKAAEELNVTPSAVSHRLRVLERVLGCKLMHRQGAEMQLTHNGRVLAPALSHGFEIIVDAVGNLQPD</sequence>
<dbReference type="RefSeq" id="WP_045367492.1">
    <property type="nucleotide sequence ID" value="NZ_AP014648.1"/>
</dbReference>
<dbReference type="InterPro" id="IPR000847">
    <property type="entry name" value="LysR_HTH_N"/>
</dbReference>
<dbReference type="PRINTS" id="PR00039">
    <property type="entry name" value="HTHLYSR"/>
</dbReference>
<dbReference type="STRING" id="1384459.GL4_2274"/>
<comment type="similarity">
    <text evidence="1">Belongs to the LysR transcriptional regulatory family.</text>
</comment>
<dbReference type="HOGENOM" id="CLU_039613_20_13_5"/>
<evidence type="ECO:0000313" key="4">
    <source>
        <dbReference type="Proteomes" id="UP000031643"/>
    </source>
</evidence>